<dbReference type="GO" id="GO:0046677">
    <property type="term" value="P:response to antibiotic"/>
    <property type="evidence" value="ECO:0007669"/>
    <property type="project" value="UniProtKB-KW"/>
</dbReference>
<accession>A0AAW3T5B6</accession>
<dbReference type="AlphaFoldDB" id="A0AAW3T5B6"/>
<protein>
    <submittedName>
        <fullName evidence="8">ABC-2 type transport system permease protein</fullName>
    </submittedName>
</protein>
<keyword evidence="4 6" id="KW-0472">Membrane</keyword>
<dbReference type="Proteomes" id="UP000590225">
    <property type="component" value="Unassembled WGS sequence"/>
</dbReference>
<feature type="transmembrane region" description="Helical" evidence="6">
    <location>
        <begin position="112"/>
        <end position="136"/>
    </location>
</feature>
<evidence type="ECO:0000256" key="6">
    <source>
        <dbReference type="SAM" id="Phobius"/>
    </source>
</evidence>
<keyword evidence="3 6" id="KW-1133">Transmembrane helix</keyword>
<evidence type="ECO:0000256" key="2">
    <source>
        <dbReference type="ARBA" id="ARBA00022692"/>
    </source>
</evidence>
<evidence type="ECO:0000256" key="5">
    <source>
        <dbReference type="ARBA" id="ARBA00023251"/>
    </source>
</evidence>
<feature type="transmembrane region" description="Helical" evidence="6">
    <location>
        <begin position="240"/>
        <end position="258"/>
    </location>
</feature>
<feature type="transmembrane region" description="Helical" evidence="6">
    <location>
        <begin position="68"/>
        <end position="91"/>
    </location>
</feature>
<dbReference type="EMBL" id="JACGXP010000001">
    <property type="protein sequence ID" value="MBA8989820.1"/>
    <property type="molecule type" value="Genomic_DNA"/>
</dbReference>
<evidence type="ECO:0000256" key="4">
    <source>
        <dbReference type="ARBA" id="ARBA00023136"/>
    </source>
</evidence>
<evidence type="ECO:0000256" key="3">
    <source>
        <dbReference type="ARBA" id="ARBA00022989"/>
    </source>
</evidence>
<dbReference type="InterPro" id="IPR013525">
    <property type="entry name" value="ABC2_TM"/>
</dbReference>
<reference evidence="8 9" key="1">
    <citation type="submission" date="2020-07" db="EMBL/GenBank/DDBJ databases">
        <title>Above-ground endophytic microbial communities from plants in different locations in the United States.</title>
        <authorList>
            <person name="Frank C."/>
        </authorList>
    </citation>
    <scope>NUCLEOTIDE SEQUENCE [LARGE SCALE GENOMIC DNA]</scope>
    <source>
        <strain evidence="8 9">WPL5_2</strain>
    </source>
</reference>
<dbReference type="GO" id="GO:0140359">
    <property type="term" value="F:ABC-type transporter activity"/>
    <property type="evidence" value="ECO:0007669"/>
    <property type="project" value="InterPro"/>
</dbReference>
<dbReference type="PANTHER" id="PTHR43229:SF2">
    <property type="entry name" value="NODULATION PROTEIN J"/>
    <property type="match status" value="1"/>
</dbReference>
<dbReference type="PANTHER" id="PTHR43229">
    <property type="entry name" value="NODULATION PROTEIN J"/>
    <property type="match status" value="1"/>
</dbReference>
<comment type="caution">
    <text evidence="8">The sequence shown here is derived from an EMBL/GenBank/DDBJ whole genome shotgun (WGS) entry which is preliminary data.</text>
</comment>
<feature type="transmembrane region" description="Helical" evidence="6">
    <location>
        <begin position="148"/>
        <end position="171"/>
    </location>
</feature>
<dbReference type="InterPro" id="IPR051784">
    <property type="entry name" value="Nod_factor_ABC_transporter"/>
</dbReference>
<gene>
    <name evidence="8" type="ORF">FHW23_001052</name>
</gene>
<evidence type="ECO:0000259" key="7">
    <source>
        <dbReference type="Pfam" id="PF01061"/>
    </source>
</evidence>
<comment type="subcellular location">
    <subcellularLocation>
        <location evidence="1">Membrane</location>
        <topology evidence="1">Multi-pass membrane protein</topology>
    </subcellularLocation>
</comment>
<organism evidence="8 9">
    <name type="scientific">Curtobacterium pusillum</name>
    <dbReference type="NCBI Taxonomy" id="69373"/>
    <lineage>
        <taxon>Bacteria</taxon>
        <taxon>Bacillati</taxon>
        <taxon>Actinomycetota</taxon>
        <taxon>Actinomycetes</taxon>
        <taxon>Micrococcales</taxon>
        <taxon>Microbacteriaceae</taxon>
        <taxon>Curtobacterium</taxon>
    </lineage>
</organism>
<dbReference type="InterPro" id="IPR000412">
    <property type="entry name" value="ABC_2_transport"/>
</dbReference>
<dbReference type="GO" id="GO:0043190">
    <property type="term" value="C:ATP-binding cassette (ABC) transporter complex"/>
    <property type="evidence" value="ECO:0007669"/>
    <property type="project" value="InterPro"/>
</dbReference>
<feature type="transmembrane region" description="Helical" evidence="6">
    <location>
        <begin position="37"/>
        <end position="56"/>
    </location>
</feature>
<evidence type="ECO:0000313" key="8">
    <source>
        <dbReference type="EMBL" id="MBA8989820.1"/>
    </source>
</evidence>
<keyword evidence="2 6" id="KW-0812">Transmembrane</keyword>
<name>A0AAW3T5B6_9MICO</name>
<evidence type="ECO:0000256" key="1">
    <source>
        <dbReference type="ARBA" id="ARBA00004141"/>
    </source>
</evidence>
<dbReference type="RefSeq" id="WP_182515386.1">
    <property type="nucleotide sequence ID" value="NZ_JACGXP010000001.1"/>
</dbReference>
<dbReference type="PIRSF" id="PIRSF006648">
    <property type="entry name" value="DrrB"/>
    <property type="match status" value="1"/>
</dbReference>
<feature type="domain" description="ABC-2 type transporter transmembrane" evidence="7">
    <location>
        <begin position="27"/>
        <end position="221"/>
    </location>
</feature>
<proteinExistence type="predicted"/>
<sequence length="265" mass="28636">MTAVAASRSATARSTAGRLPFRYVYLETKRQLRNVRAMVFTFAVPVIMLLVFGSAFGSQLDPTTHLQYLVVTTLQMASYGAMMAALSQAFAIVNERSIGWNRQLRVTPLSGWVFMVSKVIAAMAFAAVSIIITVLVATVGLHASLDPAHWIAAGFGIWCGVIPFALIAILIGQFAKPSFAQPLFMVVFMGLAILGGLWVPLSVMPDWMGSVAHLLPSYWLNRIGQTGAGATGSSGMIEPAMVLAAWAIVLATVIVWRYRRDAARQ</sequence>
<feature type="transmembrane region" description="Helical" evidence="6">
    <location>
        <begin position="183"/>
        <end position="201"/>
    </location>
</feature>
<keyword evidence="5" id="KW-0046">Antibiotic resistance</keyword>
<dbReference type="Pfam" id="PF01061">
    <property type="entry name" value="ABC2_membrane"/>
    <property type="match status" value="1"/>
</dbReference>
<evidence type="ECO:0000313" key="9">
    <source>
        <dbReference type="Proteomes" id="UP000590225"/>
    </source>
</evidence>